<dbReference type="Proteomes" id="UP000046393">
    <property type="component" value="Unplaced"/>
</dbReference>
<feature type="transmembrane region" description="Helical" evidence="1">
    <location>
        <begin position="42"/>
        <end position="62"/>
    </location>
</feature>
<feature type="transmembrane region" description="Helical" evidence="1">
    <location>
        <begin position="92"/>
        <end position="114"/>
    </location>
</feature>
<keyword evidence="2" id="KW-1185">Reference proteome</keyword>
<feature type="transmembrane region" description="Helical" evidence="1">
    <location>
        <begin position="69"/>
        <end position="86"/>
    </location>
</feature>
<keyword evidence="1" id="KW-0812">Transmembrane</keyword>
<evidence type="ECO:0000313" key="3">
    <source>
        <dbReference type="WBParaSite" id="SMUV_0000815101-mRNA-1"/>
    </source>
</evidence>
<dbReference type="WBParaSite" id="SMUV_0000815101-mRNA-1">
    <property type="protein sequence ID" value="SMUV_0000815101-mRNA-1"/>
    <property type="gene ID" value="SMUV_0000815101"/>
</dbReference>
<proteinExistence type="predicted"/>
<reference evidence="3" key="1">
    <citation type="submission" date="2017-02" db="UniProtKB">
        <authorList>
            <consortium name="WormBaseParasite"/>
        </authorList>
    </citation>
    <scope>IDENTIFICATION</scope>
</reference>
<evidence type="ECO:0000313" key="2">
    <source>
        <dbReference type="Proteomes" id="UP000046393"/>
    </source>
</evidence>
<organism evidence="2 3">
    <name type="scientific">Syphacia muris</name>
    <dbReference type="NCBI Taxonomy" id="451379"/>
    <lineage>
        <taxon>Eukaryota</taxon>
        <taxon>Metazoa</taxon>
        <taxon>Ecdysozoa</taxon>
        <taxon>Nematoda</taxon>
        <taxon>Chromadorea</taxon>
        <taxon>Rhabditida</taxon>
        <taxon>Spirurina</taxon>
        <taxon>Oxyuridomorpha</taxon>
        <taxon>Oxyuroidea</taxon>
        <taxon>Oxyuridae</taxon>
        <taxon>Syphacia</taxon>
    </lineage>
</organism>
<protein>
    <submittedName>
        <fullName evidence="3">MMPL domain-containing protein</fullName>
    </submittedName>
</protein>
<sequence length="129" mass="14022">MASRSWYGELRDTIKCLHKGKQFVIGSFGLEYMVNCGDPRTILVVSMVALFNAIPLVIFLIFAVISSTVILGSAAIALCIAVVLGTIVYLPILFFCTVAGAVASGFVLLISCFFESKLLRHNESMPLKE</sequence>
<name>A0A0N5ATJ2_9BILA</name>
<evidence type="ECO:0000256" key="1">
    <source>
        <dbReference type="SAM" id="Phobius"/>
    </source>
</evidence>
<keyword evidence="1" id="KW-0472">Membrane</keyword>
<keyword evidence="1" id="KW-1133">Transmembrane helix</keyword>
<dbReference type="AlphaFoldDB" id="A0A0N5ATJ2"/>
<accession>A0A0N5ATJ2</accession>